<feature type="signal peptide" evidence="14">
    <location>
        <begin position="1"/>
        <end position="22"/>
    </location>
</feature>
<dbReference type="FunFam" id="2.60.40.4100:FF:000002">
    <property type="entry name" value="Zona pellucida sperm-binding protein 3"/>
    <property type="match status" value="1"/>
</dbReference>
<evidence type="ECO:0000256" key="5">
    <source>
        <dbReference type="ARBA" id="ARBA00022525"/>
    </source>
</evidence>
<keyword evidence="11" id="KW-0472">Membrane</keyword>
<gene>
    <name evidence="17" type="primary">ZP3_10</name>
    <name evidence="17" type="ORF">N1851_006654</name>
</gene>
<dbReference type="InterPro" id="IPR048290">
    <property type="entry name" value="ZP_chr"/>
</dbReference>
<comment type="PTM">
    <text evidence="14">Proteolytically cleaved before the transmembrane segment to yield the secreted ectodomain incorporated in the zona pellucida.</text>
</comment>
<dbReference type="InterPro" id="IPR001507">
    <property type="entry name" value="ZP_dom"/>
</dbReference>
<comment type="domain">
    <text evidence="14">The ZP domain is involved in the polymerization of the ZP proteins to form the zona pellucida.</text>
</comment>
<organism evidence="17 18">
    <name type="scientific">Merluccius polli</name>
    <name type="common">Benguela hake</name>
    <name type="synonym">Merluccius cadenati</name>
    <dbReference type="NCBI Taxonomy" id="89951"/>
    <lineage>
        <taxon>Eukaryota</taxon>
        <taxon>Metazoa</taxon>
        <taxon>Chordata</taxon>
        <taxon>Craniata</taxon>
        <taxon>Vertebrata</taxon>
        <taxon>Euteleostomi</taxon>
        <taxon>Actinopterygii</taxon>
        <taxon>Neopterygii</taxon>
        <taxon>Teleostei</taxon>
        <taxon>Neoteleostei</taxon>
        <taxon>Acanthomorphata</taxon>
        <taxon>Zeiogadaria</taxon>
        <taxon>Gadariae</taxon>
        <taxon>Gadiformes</taxon>
        <taxon>Gadoidei</taxon>
        <taxon>Merlucciidae</taxon>
        <taxon>Merluccius</taxon>
    </lineage>
</organism>
<feature type="region of interest" description="Disordered" evidence="15">
    <location>
        <begin position="387"/>
        <end position="408"/>
    </location>
</feature>
<evidence type="ECO:0000313" key="17">
    <source>
        <dbReference type="EMBL" id="KAK0151955.1"/>
    </source>
</evidence>
<evidence type="ECO:0000256" key="3">
    <source>
        <dbReference type="ARBA" id="ARBA00017980"/>
    </source>
</evidence>
<dbReference type="FunFam" id="2.60.40.3210:FF:000001">
    <property type="entry name" value="Zona pellucida sperm-binding protein 3"/>
    <property type="match status" value="1"/>
</dbReference>
<evidence type="ECO:0000256" key="1">
    <source>
        <dbReference type="ARBA" id="ARBA00004498"/>
    </source>
</evidence>
<feature type="chain" id="PRO_5041489474" description="Zona pellucida sperm-binding protein 3" evidence="14">
    <location>
        <begin position="23"/>
        <end position="425"/>
    </location>
</feature>
<reference evidence="17" key="1">
    <citation type="journal article" date="2023" name="Front. Mar. Sci.">
        <title>A new Merluccius polli reference genome to investigate the effects of global change in West African waters.</title>
        <authorList>
            <person name="Mateo J.L."/>
            <person name="Blanco-Fernandez C."/>
            <person name="Garcia-Vazquez E."/>
            <person name="Machado-Schiaffino G."/>
        </authorList>
    </citation>
    <scope>NUCLEOTIDE SEQUENCE</scope>
    <source>
        <strain evidence="17">C29</strain>
        <tissue evidence="17">Fin</tissue>
    </source>
</reference>
<evidence type="ECO:0000259" key="16">
    <source>
        <dbReference type="PROSITE" id="PS51034"/>
    </source>
</evidence>
<evidence type="ECO:0000256" key="14">
    <source>
        <dbReference type="RuleBase" id="RU367066"/>
    </source>
</evidence>
<comment type="function">
    <text evidence="14">Component of the zona pellucida, an extracellular matrix surrounding oocytes which mediates sperm binding, induction of the acrosome reaction and prevents post-fertilization polyspermy. The zona pellucida is composed of 3 to 4 glycoproteins, ZP1, ZP2, ZP3, and ZP4. ZP3 is essential for sperm binding and zona matrix formation.</text>
</comment>
<evidence type="ECO:0000256" key="12">
    <source>
        <dbReference type="ARBA" id="ARBA00023157"/>
    </source>
</evidence>
<evidence type="ECO:0000256" key="7">
    <source>
        <dbReference type="ARBA" id="ARBA00022685"/>
    </source>
</evidence>
<evidence type="ECO:0000256" key="15">
    <source>
        <dbReference type="SAM" id="MobiDB-lite"/>
    </source>
</evidence>
<comment type="caution">
    <text evidence="17">The sequence shown here is derived from an EMBL/GenBank/DDBJ whole genome shotgun (WGS) entry which is preliminary data.</text>
</comment>
<dbReference type="InterPro" id="IPR055355">
    <property type="entry name" value="ZP-C"/>
</dbReference>
<dbReference type="Pfam" id="PF00100">
    <property type="entry name" value="Zona_pellucida"/>
    <property type="match status" value="1"/>
</dbReference>
<keyword evidence="18" id="KW-1185">Reference proteome</keyword>
<dbReference type="GO" id="GO:0035804">
    <property type="term" value="F:structural constituent of egg coat"/>
    <property type="evidence" value="ECO:0007669"/>
    <property type="project" value="UniProtKB-UniRule"/>
</dbReference>
<dbReference type="PRINTS" id="PR00023">
    <property type="entry name" value="ZPELLUCIDA"/>
</dbReference>
<keyword evidence="6 14" id="KW-0272">Extracellular matrix</keyword>
<evidence type="ECO:0000256" key="11">
    <source>
        <dbReference type="ARBA" id="ARBA00023136"/>
    </source>
</evidence>
<keyword evidence="5 14" id="KW-0964">Secreted</keyword>
<keyword evidence="4 14" id="KW-1003">Cell membrane</keyword>
<dbReference type="GO" id="GO:0032190">
    <property type="term" value="F:acrosin binding"/>
    <property type="evidence" value="ECO:0007669"/>
    <property type="project" value="TreeGrafter"/>
</dbReference>
<dbReference type="EMBL" id="JAOPHQ010001148">
    <property type="protein sequence ID" value="KAK0151955.1"/>
    <property type="molecule type" value="Genomic_DNA"/>
</dbReference>
<proteinExistence type="inferred from homology"/>
<dbReference type="InterPro" id="IPR042235">
    <property type="entry name" value="ZP-C_dom"/>
</dbReference>
<keyword evidence="10" id="KW-1133">Transmembrane helix</keyword>
<evidence type="ECO:0000256" key="2">
    <source>
        <dbReference type="ARBA" id="ARBA00006735"/>
    </source>
</evidence>
<dbReference type="Pfam" id="PF23344">
    <property type="entry name" value="ZP-N"/>
    <property type="match status" value="1"/>
</dbReference>
<dbReference type="GO" id="GO:0005886">
    <property type="term" value="C:plasma membrane"/>
    <property type="evidence" value="ECO:0007669"/>
    <property type="project" value="UniProtKB-SubCell"/>
</dbReference>
<dbReference type="GO" id="GO:0035803">
    <property type="term" value="P:egg coat formation"/>
    <property type="evidence" value="ECO:0007669"/>
    <property type="project" value="UniProtKB-UniRule"/>
</dbReference>
<feature type="domain" description="ZP" evidence="16">
    <location>
        <begin position="96"/>
        <end position="356"/>
    </location>
</feature>
<dbReference type="GO" id="GO:0007339">
    <property type="term" value="P:binding of sperm to zona pellucida"/>
    <property type="evidence" value="ECO:0007669"/>
    <property type="project" value="UniProtKB-UniRule"/>
</dbReference>
<comment type="similarity">
    <text evidence="2 14">Belongs to the ZP domain family. ZPC subfamily.</text>
</comment>
<evidence type="ECO:0000256" key="4">
    <source>
        <dbReference type="ARBA" id="ARBA00022475"/>
    </source>
</evidence>
<evidence type="ECO:0000313" key="18">
    <source>
        <dbReference type="Proteomes" id="UP001174136"/>
    </source>
</evidence>
<dbReference type="PROSITE" id="PS51034">
    <property type="entry name" value="ZP_2"/>
    <property type="match status" value="1"/>
</dbReference>
<dbReference type="GO" id="GO:2000344">
    <property type="term" value="P:positive regulation of acrosome reaction"/>
    <property type="evidence" value="ECO:0007669"/>
    <property type="project" value="UniProtKB-UniRule"/>
</dbReference>
<dbReference type="AlphaFoldDB" id="A0AA47P8B8"/>
<sequence>MVMKWTAVYLVTVAVLSHLCNAQYGKPKPFTPPKYQRPAAAPVQAAKTPQAPIGQIKQEAEAPLQWTYPLDPKVEPKPEVPFTMHAPVQASSVAVECREMNARVEVKKDMFGTGQLINPADLTLGGCAAIGEDGGTQVLIFETELHLCGSQLTMTDDALIYAFTLNYLPQSIGSSGVVRTNSAVVRVECHYPRKLNVSSLPLDPYWIPFAATKVSNELLYFELVLKTDDWLFDRPSYQYFLGSMINIEAIVKQYFHVPLRVYVESCTATLEPDLNSNPKYNFIENYGCLVDGRLTGSSSKFLPRTVDNVLQFQLEAFRFQGATSGLMYITCTLKATSAAYAIDAQHKACSFDNGWREASGVDAVCGSCESGSGGGFAGGSGGSGGSFGGNTGGFPSNPSRKTRSASESESTLSLMETIHIYIYTL</sequence>
<evidence type="ECO:0000256" key="8">
    <source>
        <dbReference type="ARBA" id="ARBA00022692"/>
    </source>
</evidence>
<comment type="subcellular location">
    <subcellularLocation>
        <location evidence="1">Secreted</location>
        <location evidence="1">Extracellular space</location>
        <location evidence="1">Extracellular matrix</location>
    </subcellularLocation>
    <subcellularLocation>
        <location evidence="14">Zona pellucida</location>
    </subcellularLocation>
    <subcellularLocation>
        <location evidence="14">Cell membrane</location>
        <topology evidence="14">Single-pass type I membrane protein</topology>
    </subcellularLocation>
</comment>
<dbReference type="GO" id="GO:0035805">
    <property type="term" value="C:egg coat"/>
    <property type="evidence" value="ECO:0007669"/>
    <property type="project" value="UniProtKB-SubCell"/>
</dbReference>
<keyword evidence="13" id="KW-0325">Glycoprotein</keyword>
<evidence type="ECO:0000256" key="6">
    <source>
        <dbReference type="ARBA" id="ARBA00022530"/>
    </source>
</evidence>
<dbReference type="SMART" id="SM00241">
    <property type="entry name" value="ZP"/>
    <property type="match status" value="1"/>
</dbReference>
<evidence type="ECO:0000256" key="9">
    <source>
        <dbReference type="ARBA" id="ARBA00022729"/>
    </source>
</evidence>
<keyword evidence="8" id="KW-0812">Transmembrane</keyword>
<keyword evidence="7 14" id="KW-0165">Cleavage on pair of basic residues</keyword>
<dbReference type="InterPro" id="IPR055356">
    <property type="entry name" value="ZP-N"/>
</dbReference>
<keyword evidence="12 14" id="KW-1015">Disulfide bond</keyword>
<evidence type="ECO:0000256" key="10">
    <source>
        <dbReference type="ARBA" id="ARBA00022989"/>
    </source>
</evidence>
<dbReference type="PANTHER" id="PTHR11576">
    <property type="entry name" value="ZONA PELLUCIDA SPERM-BINDING PROTEIN 3"/>
    <property type="match status" value="1"/>
</dbReference>
<dbReference type="Proteomes" id="UP001174136">
    <property type="component" value="Unassembled WGS sequence"/>
</dbReference>
<protein>
    <recommendedName>
        <fullName evidence="3 14">Zona pellucida sperm-binding protein 3</fullName>
    </recommendedName>
</protein>
<evidence type="ECO:0000256" key="13">
    <source>
        <dbReference type="ARBA" id="ARBA00023180"/>
    </source>
</evidence>
<dbReference type="PANTHER" id="PTHR11576:SF2">
    <property type="entry name" value="ZONA PELLUCIDA SPERM-BINDING PROTEIN 3"/>
    <property type="match status" value="1"/>
</dbReference>
<dbReference type="Gene3D" id="2.60.40.3210">
    <property type="entry name" value="Zona pellucida, ZP-N domain"/>
    <property type="match status" value="1"/>
</dbReference>
<name>A0AA47P8B8_MERPO</name>
<dbReference type="Gene3D" id="2.60.40.4100">
    <property type="entry name" value="Zona pellucida, ZP-C domain"/>
    <property type="match status" value="1"/>
</dbReference>
<accession>A0AA47P8B8</accession>
<keyword evidence="9 14" id="KW-0732">Signal</keyword>